<keyword evidence="14" id="KW-1185">Reference proteome</keyword>
<dbReference type="OrthoDB" id="8922121at2759"/>
<protein>
    <recommendedName>
        <fullName evidence="10">Interferon beta</fullName>
    </recommendedName>
</protein>
<dbReference type="Gene3D" id="1.20.1250.10">
    <property type="match status" value="1"/>
</dbReference>
<reference evidence="13" key="1">
    <citation type="submission" date="2025-08" db="UniProtKB">
        <authorList>
            <consortium name="Ensembl"/>
        </authorList>
    </citation>
    <scope>IDENTIFICATION</scope>
</reference>
<dbReference type="PRINTS" id="PR00266">
    <property type="entry name" value="INTERFERONAB"/>
</dbReference>
<comment type="subcellular location">
    <subcellularLocation>
        <location evidence="1">Secreted</location>
    </subcellularLocation>
</comment>
<comment type="subunit">
    <text evidence="3">Monomer.</text>
</comment>
<evidence type="ECO:0000256" key="11">
    <source>
        <dbReference type="RuleBase" id="RU000436"/>
    </source>
</evidence>
<dbReference type="GO" id="GO:0005125">
    <property type="term" value="F:cytokine activity"/>
    <property type="evidence" value="ECO:0007669"/>
    <property type="project" value="UniProtKB-KW"/>
</dbReference>
<dbReference type="PROSITE" id="PS00252">
    <property type="entry name" value="INTERFERON_A_B_D"/>
    <property type="match status" value="1"/>
</dbReference>
<evidence type="ECO:0000256" key="7">
    <source>
        <dbReference type="ARBA" id="ARBA00023118"/>
    </source>
</evidence>
<dbReference type="Pfam" id="PF00143">
    <property type="entry name" value="Interferon"/>
    <property type="match status" value="1"/>
</dbReference>
<keyword evidence="9" id="KW-0325">Glycoprotein</keyword>
<dbReference type="GO" id="GO:0051607">
    <property type="term" value="P:defense response to virus"/>
    <property type="evidence" value="ECO:0007669"/>
    <property type="project" value="UniProtKB-KW"/>
</dbReference>
<dbReference type="AlphaFoldDB" id="A0A8D2DSE6"/>
<dbReference type="GO" id="GO:0045321">
    <property type="term" value="P:leukocyte activation"/>
    <property type="evidence" value="ECO:0007669"/>
    <property type="project" value="UniProtKB-ARBA"/>
</dbReference>
<feature type="signal peptide" evidence="12">
    <location>
        <begin position="1"/>
        <end position="21"/>
    </location>
</feature>
<evidence type="ECO:0000313" key="14">
    <source>
        <dbReference type="Proteomes" id="UP000694564"/>
    </source>
</evidence>
<dbReference type="GO" id="GO:0005615">
    <property type="term" value="C:extracellular space"/>
    <property type="evidence" value="ECO:0007669"/>
    <property type="project" value="UniProtKB-KW"/>
</dbReference>
<dbReference type="PANTHER" id="PTHR11691">
    <property type="entry name" value="TYPE I INTERFERON"/>
    <property type="match status" value="1"/>
</dbReference>
<dbReference type="SMART" id="SM00076">
    <property type="entry name" value="IFabd"/>
    <property type="match status" value="1"/>
</dbReference>
<keyword evidence="5" id="KW-0964">Secreted</keyword>
<evidence type="ECO:0000256" key="3">
    <source>
        <dbReference type="ARBA" id="ARBA00011245"/>
    </source>
</evidence>
<evidence type="ECO:0000256" key="5">
    <source>
        <dbReference type="ARBA" id="ARBA00022525"/>
    </source>
</evidence>
<dbReference type="Ensembl" id="ENSSVLT00005032302.1">
    <property type="protein sequence ID" value="ENSSVLP00005029071.1"/>
    <property type="gene ID" value="ENSSVLG00005022981.1"/>
</dbReference>
<dbReference type="InterPro" id="IPR000471">
    <property type="entry name" value="Interferon_alpha/beta/delta"/>
</dbReference>
<sequence>MNKRCILQIALLLCFSTPTLSISYNLLRLQQSNSSLKCQKLLMQLNGRPEDCLEDRMNFKIPEEIKHPQQFQKEYAAFVIHEMLQDIFAIFTRDFSNPGWNETIVKDLLAELHQQMDLLETTLEEKLGEESISWANSTTTLRLKSYYWRILRYLKAKEYSNCAWTVVQSELFRNFSFINRLTDDFQS</sequence>
<evidence type="ECO:0000256" key="12">
    <source>
        <dbReference type="SAM" id="SignalP"/>
    </source>
</evidence>
<proteinExistence type="inferred from homology"/>
<accession>A0A8D2DSE6</accession>
<name>A0A8D2DSE6_SCIVU</name>
<keyword evidence="4 11" id="KW-0202">Cytokine</keyword>
<comment type="similarity">
    <text evidence="2 11">Belongs to the alpha/beta interferon family.</text>
</comment>
<dbReference type="GeneTree" id="ENSGT01000000214430"/>
<evidence type="ECO:0000313" key="13">
    <source>
        <dbReference type="Ensembl" id="ENSSVLP00005029071.1"/>
    </source>
</evidence>
<keyword evidence="8" id="KW-1015">Disulfide bond</keyword>
<dbReference type="Proteomes" id="UP000694564">
    <property type="component" value="Chromosome 15"/>
</dbReference>
<dbReference type="CDD" id="cd00095">
    <property type="entry name" value="IFab"/>
    <property type="match status" value="1"/>
</dbReference>
<evidence type="ECO:0000256" key="8">
    <source>
        <dbReference type="ARBA" id="ARBA00023157"/>
    </source>
</evidence>
<dbReference type="GO" id="GO:0051241">
    <property type="term" value="P:negative regulation of multicellular organismal process"/>
    <property type="evidence" value="ECO:0007669"/>
    <property type="project" value="UniProtKB-ARBA"/>
</dbReference>
<feature type="chain" id="PRO_5034155392" description="Interferon beta" evidence="12">
    <location>
        <begin position="22"/>
        <end position="187"/>
    </location>
</feature>
<dbReference type="GO" id="GO:0002683">
    <property type="term" value="P:negative regulation of immune system process"/>
    <property type="evidence" value="ECO:0007669"/>
    <property type="project" value="UniProtKB-ARBA"/>
</dbReference>
<dbReference type="PANTHER" id="PTHR11691:SF73">
    <property type="entry name" value="INTERFERON BETA"/>
    <property type="match status" value="1"/>
</dbReference>
<evidence type="ECO:0000256" key="4">
    <source>
        <dbReference type="ARBA" id="ARBA00022514"/>
    </source>
</evidence>
<evidence type="ECO:0000256" key="1">
    <source>
        <dbReference type="ARBA" id="ARBA00004613"/>
    </source>
</evidence>
<dbReference type="InterPro" id="IPR009079">
    <property type="entry name" value="4_helix_cytokine-like_core"/>
</dbReference>
<evidence type="ECO:0000256" key="6">
    <source>
        <dbReference type="ARBA" id="ARBA00022729"/>
    </source>
</evidence>
<dbReference type="FunFam" id="1.20.1250.10:FF:000026">
    <property type="entry name" value="Interferon beta"/>
    <property type="match status" value="1"/>
</dbReference>
<keyword evidence="6 12" id="KW-0732">Signal</keyword>
<evidence type="ECO:0000256" key="9">
    <source>
        <dbReference type="ARBA" id="ARBA00023180"/>
    </source>
</evidence>
<dbReference type="GO" id="GO:0006955">
    <property type="term" value="P:immune response"/>
    <property type="evidence" value="ECO:0007669"/>
    <property type="project" value="UniProtKB-ARBA"/>
</dbReference>
<keyword evidence="7 11" id="KW-0051">Antiviral defense</keyword>
<dbReference type="SUPFAM" id="SSF47266">
    <property type="entry name" value="4-helical cytokines"/>
    <property type="match status" value="1"/>
</dbReference>
<evidence type="ECO:0000256" key="2">
    <source>
        <dbReference type="ARBA" id="ARBA00011033"/>
    </source>
</evidence>
<dbReference type="GO" id="GO:0071359">
    <property type="term" value="P:cellular response to dsRNA"/>
    <property type="evidence" value="ECO:0007669"/>
    <property type="project" value="UniProtKB-ARBA"/>
</dbReference>
<dbReference type="GO" id="GO:0005126">
    <property type="term" value="F:cytokine receptor binding"/>
    <property type="evidence" value="ECO:0007669"/>
    <property type="project" value="InterPro"/>
</dbReference>
<dbReference type="GO" id="GO:0098586">
    <property type="term" value="P:cellular response to virus"/>
    <property type="evidence" value="ECO:0007669"/>
    <property type="project" value="UniProtKB-ARBA"/>
</dbReference>
<reference evidence="13" key="2">
    <citation type="submission" date="2025-09" db="UniProtKB">
        <authorList>
            <consortium name="Ensembl"/>
        </authorList>
    </citation>
    <scope>IDENTIFICATION</scope>
</reference>
<evidence type="ECO:0000256" key="10">
    <source>
        <dbReference type="ARBA" id="ARBA00073109"/>
    </source>
</evidence>
<dbReference type="GO" id="GO:0009893">
    <property type="term" value="P:positive regulation of metabolic process"/>
    <property type="evidence" value="ECO:0007669"/>
    <property type="project" value="UniProtKB-ARBA"/>
</dbReference>
<organism evidence="13 14">
    <name type="scientific">Sciurus vulgaris</name>
    <name type="common">Eurasian red squirrel</name>
    <dbReference type="NCBI Taxonomy" id="55149"/>
    <lineage>
        <taxon>Eukaryota</taxon>
        <taxon>Metazoa</taxon>
        <taxon>Chordata</taxon>
        <taxon>Craniata</taxon>
        <taxon>Vertebrata</taxon>
        <taxon>Euteleostomi</taxon>
        <taxon>Mammalia</taxon>
        <taxon>Eutheria</taxon>
        <taxon>Euarchontoglires</taxon>
        <taxon>Glires</taxon>
        <taxon>Rodentia</taxon>
        <taxon>Sciuromorpha</taxon>
        <taxon>Sciuridae</taxon>
        <taxon>Sciurinae</taxon>
        <taxon>Sciurini</taxon>
        <taxon>Sciurus</taxon>
    </lineage>
</organism>